<reference evidence="10 11" key="1">
    <citation type="journal article" date="2012" name="Int. J. Syst. Evol. Microbiol.">
        <title>Vibrio caribbeanicus sp. nov., isolated from the marine sponge Scleritoderma cyanea.</title>
        <authorList>
            <person name="Hoffmann M."/>
            <person name="Monday S.R."/>
            <person name="Allard M.W."/>
            <person name="Strain E.A."/>
            <person name="Whittaker P."/>
            <person name="Naum M."/>
            <person name="McCarthy P.J."/>
            <person name="Lopez J.V."/>
            <person name="Fischer M."/>
            <person name="Brown E.W."/>
        </authorList>
    </citation>
    <scope>NUCLEOTIDE SEQUENCE [LARGE SCALE GENOMIC DNA]</scope>
    <source>
        <strain evidence="11">DSMZ 21326</strain>
    </source>
</reference>
<feature type="binding site" evidence="8">
    <location>
        <begin position="20"/>
        <end position="21"/>
    </location>
    <ligand>
        <name>N(1)-(5-phospho-beta-D-ribosyl)glycinamide</name>
        <dbReference type="ChEBI" id="CHEBI:143788"/>
    </ligand>
</feature>
<dbReference type="InterPro" id="IPR011054">
    <property type="entry name" value="Rudment_hybrid_motif"/>
</dbReference>
<feature type="binding site" evidence="8">
    <location>
        <position position="112"/>
    </location>
    <ligand>
        <name>ATP</name>
        <dbReference type="ChEBI" id="CHEBI:30616"/>
    </ligand>
</feature>
<dbReference type="FunFam" id="3.30.470.20:FF:000027">
    <property type="entry name" value="Formate-dependent phosphoribosylglycinamide formyltransferase"/>
    <property type="match status" value="1"/>
</dbReference>
<dbReference type="Pfam" id="PF22660">
    <property type="entry name" value="RS_preATP-grasp-like"/>
    <property type="match status" value="1"/>
</dbReference>
<feature type="binding site" evidence="8">
    <location>
        <begin position="361"/>
        <end position="362"/>
    </location>
    <ligand>
        <name>N(1)-(5-phospho-beta-D-ribosyl)glycinamide</name>
        <dbReference type="ChEBI" id="CHEBI:143788"/>
    </ligand>
</feature>
<evidence type="ECO:0000313" key="11">
    <source>
        <dbReference type="Proteomes" id="UP000006228"/>
    </source>
</evidence>
<feature type="binding site" evidence="8">
    <location>
        <begin position="193"/>
        <end position="196"/>
    </location>
    <ligand>
        <name>ATP</name>
        <dbReference type="ChEBI" id="CHEBI:30616"/>
    </ligand>
</feature>
<evidence type="ECO:0000256" key="6">
    <source>
        <dbReference type="ARBA" id="ARBA00022840"/>
    </source>
</evidence>
<evidence type="ECO:0000256" key="3">
    <source>
        <dbReference type="ARBA" id="ARBA00022723"/>
    </source>
</evidence>
<dbReference type="UniPathway" id="UPA00074">
    <property type="reaction ID" value="UER00127"/>
</dbReference>
<dbReference type="EC" id="6.3.1.21" evidence="8"/>
<name>E8M648_PHOS4</name>
<dbReference type="InterPro" id="IPR005862">
    <property type="entry name" value="PurT"/>
</dbReference>
<dbReference type="PANTHER" id="PTHR43055:SF1">
    <property type="entry name" value="FORMATE-DEPENDENT PHOSPHORIBOSYLGLYCINAMIDE FORMYLTRANSFERASE"/>
    <property type="match status" value="1"/>
</dbReference>
<feature type="binding site" evidence="8">
    <location>
        <position position="277"/>
    </location>
    <ligand>
        <name>Mg(2+)</name>
        <dbReference type="ChEBI" id="CHEBI:18420"/>
    </ligand>
</feature>
<sequence length="391" mass="42250">MFGTATRHSATRVLLLGSGELGKEVAIECQRLGLEVIACDRYENAPAMQVAHRSYVLDMLDGEALERIINDEKPDFVVPEIEAIATDKLVELESQGLNVVPTANATKLTMNREGIRRLAAEELELTTSPYRFADNYQDFVAAIEAVGIPCVCKPVMSSSGKGQSVIKTNEDIEKAWDYAQEGGRTGAGRVIVEGFIDFDYEITLLTVRAVDGVHFCAPIGHRQEDGDYRESWQPQAMPPAALAAAQDAAGKVVNALGGYGIFGVELFIKGDTVIFNEVSPRPHDTGLVTLMSQDSSEFALHVRAFTGMPIAGITQYGPSASAVILGQGSSDNLRYEGLNQALASAQTQVRLFGKPDINGRRRLGVAITRRDSIEQAIDDAKASAGKVQVIY</sequence>
<feature type="binding site" evidence="8">
    <location>
        <position position="80"/>
    </location>
    <ligand>
        <name>N(1)-(5-phospho-beta-D-ribosyl)glycinamide</name>
        <dbReference type="ChEBI" id="CHEBI:143788"/>
    </ligand>
</feature>
<keyword evidence="3 8" id="KW-0479">Metal-binding</keyword>
<feature type="binding site" evidence="8">
    <location>
        <position position="284"/>
    </location>
    <ligand>
        <name>N(1)-(5-phospho-beta-D-ribosyl)glycinamide</name>
        <dbReference type="ChEBI" id="CHEBI:143788"/>
    </ligand>
</feature>
<evidence type="ECO:0000256" key="7">
    <source>
        <dbReference type="ARBA" id="ARBA00022842"/>
    </source>
</evidence>
<dbReference type="InterPro" id="IPR054350">
    <property type="entry name" value="PurT/PurK_preATP-grasp"/>
</dbReference>
<comment type="pathway">
    <text evidence="8">Purine metabolism; IMP biosynthesis via de novo pathway; N(2)-formyl-N(1)-(5-phospho-D-ribosyl)glycinamide from N(1)-(5-phospho-D-ribosyl)glycinamide (formate route): step 1/1.</text>
</comment>
<dbReference type="InterPro" id="IPR011761">
    <property type="entry name" value="ATP-grasp"/>
</dbReference>
<evidence type="ECO:0000313" key="10">
    <source>
        <dbReference type="EMBL" id="EGA70498.1"/>
    </source>
</evidence>
<feature type="binding site" evidence="8">
    <location>
        <position position="354"/>
    </location>
    <ligand>
        <name>N(1)-(5-phospho-beta-D-ribosyl)glycinamide</name>
        <dbReference type="ChEBI" id="CHEBI:143788"/>
    </ligand>
</feature>
<dbReference type="HAMAP" id="MF_01643">
    <property type="entry name" value="PurT"/>
    <property type="match status" value="1"/>
</dbReference>
<dbReference type="NCBIfam" id="TIGR01142">
    <property type="entry name" value="purT"/>
    <property type="match status" value="1"/>
</dbReference>
<dbReference type="Proteomes" id="UP000006228">
    <property type="component" value="Unassembled WGS sequence"/>
</dbReference>
<dbReference type="PROSITE" id="PS50975">
    <property type="entry name" value="ATP_GRASP"/>
    <property type="match status" value="1"/>
</dbReference>
<evidence type="ECO:0000256" key="4">
    <source>
        <dbReference type="ARBA" id="ARBA00022741"/>
    </source>
</evidence>
<dbReference type="RefSeq" id="WP_008076446.1">
    <property type="nucleotide sequence ID" value="NZ_AEVT01000058.1"/>
</dbReference>
<dbReference type="Pfam" id="PF21244">
    <property type="entry name" value="PurT_C"/>
    <property type="match status" value="1"/>
</dbReference>
<dbReference type="eggNOG" id="COG0027">
    <property type="taxonomic scope" value="Bacteria"/>
</dbReference>
<evidence type="ECO:0000256" key="8">
    <source>
        <dbReference type="HAMAP-Rule" id="MF_01643"/>
    </source>
</evidence>
<comment type="similarity">
    <text evidence="8">Belongs to the PurK/PurT family.</text>
</comment>
<dbReference type="FunFam" id="3.30.1490.20:FF:000013">
    <property type="entry name" value="Formate-dependent phosphoribosylglycinamide formyltransferase"/>
    <property type="match status" value="1"/>
</dbReference>
<evidence type="ECO:0000259" key="9">
    <source>
        <dbReference type="PROSITE" id="PS50975"/>
    </source>
</evidence>
<proteinExistence type="inferred from homology"/>
<feature type="binding site" evidence="8">
    <location>
        <position position="201"/>
    </location>
    <ligand>
        <name>ATP</name>
        <dbReference type="ChEBI" id="CHEBI:30616"/>
    </ligand>
</feature>
<dbReference type="GO" id="GO:0006189">
    <property type="term" value="P:'de novo' IMP biosynthetic process"/>
    <property type="evidence" value="ECO:0007669"/>
    <property type="project" value="UniProtKB-UniRule"/>
</dbReference>
<dbReference type="GO" id="GO:0004644">
    <property type="term" value="F:phosphoribosylglycinamide formyltransferase activity"/>
    <property type="evidence" value="ECO:0007669"/>
    <property type="project" value="UniProtKB-UniRule"/>
</dbReference>
<dbReference type="Gene3D" id="3.30.470.20">
    <property type="entry name" value="ATP-grasp fold, B domain"/>
    <property type="match status" value="1"/>
</dbReference>
<dbReference type="AlphaFoldDB" id="E8M648"/>
<dbReference type="InterPro" id="IPR048740">
    <property type="entry name" value="PurT_C"/>
</dbReference>
<evidence type="ECO:0000256" key="2">
    <source>
        <dbReference type="ARBA" id="ARBA00022598"/>
    </source>
</evidence>
<dbReference type="SUPFAM" id="SSF56059">
    <property type="entry name" value="Glutathione synthetase ATP-binding domain-like"/>
    <property type="match status" value="1"/>
</dbReference>
<protein>
    <recommendedName>
        <fullName evidence="8">Formate-dependent phosphoribosylglycinamide formyltransferase</fullName>
        <ecNumber evidence="8">6.3.1.21</ecNumber>
    </recommendedName>
    <alternativeName>
        <fullName evidence="8">5'-phosphoribosylglycinamide transformylase 2</fullName>
    </alternativeName>
    <alternativeName>
        <fullName evidence="8">Formate-dependent GAR transformylase</fullName>
    </alternativeName>
    <alternativeName>
        <fullName evidence="8">GAR transformylase 2</fullName>
        <shortName evidence="8">GART 2</shortName>
    </alternativeName>
    <alternativeName>
        <fullName evidence="8">Non-folate glycinamide ribonucleotide transformylase</fullName>
    </alternativeName>
    <alternativeName>
        <fullName evidence="8">Phosphoribosylglycinamide formyltransferase 2</fullName>
    </alternativeName>
</protein>
<comment type="function">
    <text evidence="8">Involved in the de novo purine biosynthesis. Catalyzes the transfer of formate to 5-phospho-ribosyl-glycinamide (GAR), producing 5-phospho-ribosyl-N-formylglycinamide (FGAR). Formate is provided by PurU via hydrolysis of 10-formyl-tetrahydrofolate.</text>
</comment>
<feature type="domain" description="ATP-grasp" evidence="9">
    <location>
        <begin position="117"/>
        <end position="306"/>
    </location>
</feature>
<feature type="binding site" evidence="8">
    <location>
        <begin position="158"/>
        <end position="163"/>
    </location>
    <ligand>
        <name>ATP</name>
        <dbReference type="ChEBI" id="CHEBI:30616"/>
    </ligand>
</feature>
<dbReference type="FunFam" id="3.40.50.20:FF:000007">
    <property type="entry name" value="Formate-dependent phosphoribosylglycinamide formyltransferase"/>
    <property type="match status" value="1"/>
</dbReference>
<keyword evidence="7 8" id="KW-0460">Magnesium</keyword>
<dbReference type="InterPro" id="IPR003135">
    <property type="entry name" value="ATP-grasp_carboxylate-amine"/>
</dbReference>
<dbReference type="PANTHER" id="PTHR43055">
    <property type="entry name" value="FORMATE-DEPENDENT PHOSPHORIBOSYLGLYCINAMIDE FORMYLTRANSFERASE"/>
    <property type="match status" value="1"/>
</dbReference>
<dbReference type="GeneID" id="95569075"/>
<keyword evidence="10" id="KW-0808">Transferase</keyword>
<organism evidence="10 11">
    <name type="scientific">Vibrio sinaloensis DSM 21326</name>
    <dbReference type="NCBI Taxonomy" id="945550"/>
    <lineage>
        <taxon>Bacteria</taxon>
        <taxon>Pseudomonadati</taxon>
        <taxon>Pseudomonadota</taxon>
        <taxon>Gammaproteobacteria</taxon>
        <taxon>Vibrionales</taxon>
        <taxon>Vibrionaceae</taxon>
        <taxon>Vibrio</taxon>
        <taxon>Vibrio oreintalis group</taxon>
    </lineage>
</organism>
<dbReference type="InterPro" id="IPR016185">
    <property type="entry name" value="PreATP-grasp_dom_sf"/>
</dbReference>
<keyword evidence="5 8" id="KW-0658">Purine biosynthesis</keyword>
<comment type="subunit">
    <text evidence="1 8">Homodimer.</text>
</comment>
<keyword evidence="6 8" id="KW-0067">ATP-binding</keyword>
<dbReference type="GO" id="GO:0005829">
    <property type="term" value="C:cytosol"/>
    <property type="evidence" value="ECO:0007669"/>
    <property type="project" value="TreeGrafter"/>
</dbReference>
<dbReference type="InterPro" id="IPR013815">
    <property type="entry name" value="ATP_grasp_subdomain_1"/>
</dbReference>
<dbReference type="GO" id="GO:0000287">
    <property type="term" value="F:magnesium ion binding"/>
    <property type="evidence" value="ECO:0007669"/>
    <property type="project" value="UniProtKB-UniRule"/>
</dbReference>
<dbReference type="Gene3D" id="3.40.50.20">
    <property type="match status" value="1"/>
</dbReference>
<dbReference type="NCBIfam" id="NF006766">
    <property type="entry name" value="PRK09288.1"/>
    <property type="match status" value="1"/>
</dbReference>
<dbReference type="EMBL" id="AEVT01000058">
    <property type="protein sequence ID" value="EGA70498.1"/>
    <property type="molecule type" value="Genomic_DNA"/>
</dbReference>
<keyword evidence="4 8" id="KW-0547">Nucleotide-binding</keyword>
<feature type="binding site" evidence="8">
    <location>
        <position position="153"/>
    </location>
    <ligand>
        <name>ATP</name>
        <dbReference type="ChEBI" id="CHEBI:30616"/>
    </ligand>
</feature>
<evidence type="ECO:0000256" key="1">
    <source>
        <dbReference type="ARBA" id="ARBA00011738"/>
    </source>
</evidence>
<dbReference type="SUPFAM" id="SSF51246">
    <property type="entry name" value="Rudiment single hybrid motif"/>
    <property type="match status" value="1"/>
</dbReference>
<dbReference type="Pfam" id="PF02222">
    <property type="entry name" value="ATP-grasp"/>
    <property type="match status" value="1"/>
</dbReference>
<dbReference type="GO" id="GO:0043815">
    <property type="term" value="F:phosphoribosylglycinamide formyltransferase 2 activity"/>
    <property type="evidence" value="ECO:0007669"/>
    <property type="project" value="UniProtKB-UniRule"/>
</dbReference>
<keyword evidence="2 8" id="KW-0436">Ligase</keyword>
<accession>E8M648</accession>
<feature type="binding site" evidence="8">
    <location>
        <position position="265"/>
    </location>
    <ligand>
        <name>Mg(2+)</name>
        <dbReference type="ChEBI" id="CHEBI:18420"/>
    </ligand>
</feature>
<dbReference type="Gene3D" id="3.30.1490.20">
    <property type="entry name" value="ATP-grasp fold, A domain"/>
    <property type="match status" value="1"/>
</dbReference>
<gene>
    <name evidence="8 10" type="primary">purT</name>
    <name evidence="10" type="ORF">VISI1226_00495</name>
</gene>
<dbReference type="SUPFAM" id="SSF52440">
    <property type="entry name" value="PreATP-grasp domain"/>
    <property type="match status" value="1"/>
</dbReference>
<dbReference type="OrthoDB" id="9804625at2"/>
<evidence type="ECO:0000256" key="5">
    <source>
        <dbReference type="ARBA" id="ARBA00022755"/>
    </source>
</evidence>
<comment type="caution">
    <text evidence="10">The sequence shown here is derived from an EMBL/GenBank/DDBJ whole genome shotgun (WGS) entry which is preliminary data.</text>
</comment>
<comment type="catalytic activity">
    <reaction evidence="8">
        <text>N(1)-(5-phospho-beta-D-ribosyl)glycinamide + formate + ATP = N(2)-formyl-N(1)-(5-phospho-beta-D-ribosyl)glycinamide + ADP + phosphate + H(+)</text>
        <dbReference type="Rhea" id="RHEA:24829"/>
        <dbReference type="ChEBI" id="CHEBI:15378"/>
        <dbReference type="ChEBI" id="CHEBI:15740"/>
        <dbReference type="ChEBI" id="CHEBI:30616"/>
        <dbReference type="ChEBI" id="CHEBI:43474"/>
        <dbReference type="ChEBI" id="CHEBI:143788"/>
        <dbReference type="ChEBI" id="CHEBI:147286"/>
        <dbReference type="ChEBI" id="CHEBI:456216"/>
        <dbReference type="EC" id="6.3.1.21"/>
    </reaction>
</comment>
<dbReference type="GO" id="GO:0005524">
    <property type="term" value="F:ATP binding"/>
    <property type="evidence" value="ECO:0007669"/>
    <property type="project" value="UniProtKB-UniRule"/>
</dbReference>